<name>F0STW5_SYNGF</name>
<dbReference type="RefSeq" id="WP_013625353.1">
    <property type="nucleotide sequence ID" value="NC_015172.1"/>
</dbReference>
<proteinExistence type="predicted"/>
<feature type="domain" description="PilZ" evidence="1">
    <location>
        <begin position="6"/>
        <end position="104"/>
    </location>
</feature>
<organism evidence="2 3">
    <name type="scientific">Syntrophobotulus glycolicus (strain DSM 8271 / FlGlyR)</name>
    <dbReference type="NCBI Taxonomy" id="645991"/>
    <lineage>
        <taxon>Bacteria</taxon>
        <taxon>Bacillati</taxon>
        <taxon>Bacillota</taxon>
        <taxon>Clostridia</taxon>
        <taxon>Eubacteriales</taxon>
        <taxon>Desulfitobacteriaceae</taxon>
        <taxon>Syntrophobotulus</taxon>
    </lineage>
</organism>
<dbReference type="GO" id="GO:0035438">
    <property type="term" value="F:cyclic-di-GMP binding"/>
    <property type="evidence" value="ECO:0007669"/>
    <property type="project" value="InterPro"/>
</dbReference>
<dbReference type="Gene3D" id="2.40.10.220">
    <property type="entry name" value="predicted glycosyltransferase like domains"/>
    <property type="match status" value="1"/>
</dbReference>
<dbReference type="EMBL" id="CP002547">
    <property type="protein sequence ID" value="ADY56488.1"/>
    <property type="molecule type" value="Genomic_DNA"/>
</dbReference>
<keyword evidence="3" id="KW-1185">Reference proteome</keyword>
<dbReference type="KEGG" id="sgy:Sgly_2199"/>
<reference evidence="3" key="2">
    <citation type="submission" date="2011-02" db="EMBL/GenBank/DDBJ databases">
        <title>The complete genome of Syntrophobotulus glycolicus DSM 8271.</title>
        <authorList>
            <person name="Lucas S."/>
            <person name="Copeland A."/>
            <person name="Lapidus A."/>
            <person name="Bruce D."/>
            <person name="Goodwin L."/>
            <person name="Pitluck S."/>
            <person name="Kyrpides N."/>
            <person name="Mavromatis K."/>
            <person name="Pagani I."/>
            <person name="Ivanova N."/>
            <person name="Mikhailova N."/>
            <person name="Chertkov O."/>
            <person name="Held B."/>
            <person name="Detter J.C."/>
            <person name="Tapia R."/>
            <person name="Han C."/>
            <person name="Land M."/>
            <person name="Hauser L."/>
            <person name="Markowitz V."/>
            <person name="Cheng J.-F."/>
            <person name="Hugenholtz P."/>
            <person name="Woyke T."/>
            <person name="Wu D."/>
            <person name="Spring S."/>
            <person name="Schroeder M."/>
            <person name="Brambilla E."/>
            <person name="Klenk H.-P."/>
            <person name="Eisen J.A."/>
        </authorList>
    </citation>
    <scope>NUCLEOTIDE SEQUENCE [LARGE SCALE GENOMIC DNA]</scope>
    <source>
        <strain evidence="3">DSM 8271 / FlGlyR</strain>
    </source>
</reference>
<gene>
    <name evidence="2" type="ordered locus">Sgly_2199</name>
</gene>
<dbReference type="OrthoDB" id="1807454at2"/>
<accession>F0STW5</accession>
<evidence type="ECO:0000313" key="2">
    <source>
        <dbReference type="EMBL" id="ADY56488.1"/>
    </source>
</evidence>
<evidence type="ECO:0000259" key="1">
    <source>
        <dbReference type="Pfam" id="PF07238"/>
    </source>
</evidence>
<reference evidence="2 3" key="1">
    <citation type="journal article" date="2011" name="Stand. Genomic Sci.">
        <title>Complete genome sequence of Syntrophobotulus glycolicus type strain (FlGlyR).</title>
        <authorList>
            <person name="Han C."/>
            <person name="Mwirichia R."/>
            <person name="Chertkov O."/>
            <person name="Held B."/>
            <person name="Lapidus A."/>
            <person name="Nolan M."/>
            <person name="Lucas S."/>
            <person name="Hammon N."/>
            <person name="Deshpande S."/>
            <person name="Cheng J.F."/>
            <person name="Tapia R."/>
            <person name="Goodwin L."/>
            <person name="Pitluck S."/>
            <person name="Huntemann M."/>
            <person name="Liolios K."/>
            <person name="Ivanova N."/>
            <person name="Pagani I."/>
            <person name="Mavromatis K."/>
            <person name="Ovchinikova G."/>
            <person name="Pati A."/>
            <person name="Chen A."/>
            <person name="Palaniappan K."/>
            <person name="Land M."/>
            <person name="Hauser L."/>
            <person name="Brambilla E.M."/>
            <person name="Rohde M."/>
            <person name="Spring S."/>
            <person name="Sikorski J."/>
            <person name="Goker M."/>
            <person name="Woyke T."/>
            <person name="Bristow J."/>
            <person name="Eisen J.A."/>
            <person name="Markowitz V."/>
            <person name="Hugenholtz P."/>
            <person name="Kyrpides N.C."/>
            <person name="Klenk H.P."/>
            <person name="Detter J.C."/>
        </authorList>
    </citation>
    <scope>NUCLEOTIDE SEQUENCE [LARGE SCALE GENOMIC DNA]</scope>
    <source>
        <strain evidence="3">DSM 8271 / FlGlyR</strain>
    </source>
</reference>
<evidence type="ECO:0000313" key="3">
    <source>
        <dbReference type="Proteomes" id="UP000007488"/>
    </source>
</evidence>
<protein>
    <submittedName>
        <fullName evidence="2">Type IV pilus assembly PilZ</fullName>
    </submittedName>
</protein>
<dbReference type="eggNOG" id="ENOG5033TT4">
    <property type="taxonomic scope" value="Bacteria"/>
</dbReference>
<dbReference type="AlphaFoldDB" id="F0STW5"/>
<dbReference type="STRING" id="645991.Sgly_2199"/>
<dbReference type="Pfam" id="PF07238">
    <property type="entry name" value="PilZ"/>
    <property type="match status" value="1"/>
</dbReference>
<dbReference type="HOGENOM" id="CLU_1154946_0_0_9"/>
<dbReference type="Proteomes" id="UP000007488">
    <property type="component" value="Chromosome"/>
</dbReference>
<dbReference type="InterPro" id="IPR009875">
    <property type="entry name" value="PilZ_domain"/>
</dbReference>
<sequence>MLENKEKRQYFRVDLFQAIPASAKIYAVNSRRIEVNKIIPVTLLNLSGSGLRIRMTYNLPIDVIILNINFEFENQNFNVCARVIRKIKKGTTYEYGMKFVDFQNINGLIYCLNMYKIKNTKFRKVEMDLRVQKYIGCFVRFLDLIESPAFIITDYRLVVAANALAQDQGIKLGERCYQTVHNRTAVCEHCRLEKALCSDHLIENEAPFVRQKCIARWLNTEDGLIIHYFI</sequence>